<gene>
    <name evidence="3" type="ORF">KP004_09575</name>
</gene>
<keyword evidence="1" id="KW-0597">Phosphoprotein</keyword>
<accession>A0ABX8JC93</accession>
<evidence type="ECO:0000256" key="1">
    <source>
        <dbReference type="PROSITE-ProRule" id="PRU00169"/>
    </source>
</evidence>
<dbReference type="EMBL" id="CP076723">
    <property type="protein sequence ID" value="QWV95398.1"/>
    <property type="molecule type" value="Genomic_DNA"/>
</dbReference>
<dbReference type="InterPro" id="IPR052893">
    <property type="entry name" value="TCS_response_regulator"/>
</dbReference>
<reference evidence="3 4" key="1">
    <citation type="submission" date="2021-06" db="EMBL/GenBank/DDBJ databases">
        <title>Gemonas diversity in paddy soil.</title>
        <authorList>
            <person name="Liu G."/>
        </authorList>
    </citation>
    <scope>NUCLEOTIDE SEQUENCE [LARGE SCALE GENOMIC DNA]</scope>
    <source>
        <strain evidence="3 4">RG10</strain>
    </source>
</reference>
<protein>
    <submittedName>
        <fullName evidence="3">Response regulator</fullName>
    </submittedName>
</protein>
<dbReference type="SMART" id="SM00448">
    <property type="entry name" value="REC"/>
    <property type="match status" value="1"/>
</dbReference>
<proteinExistence type="predicted"/>
<dbReference type="Pfam" id="PF00072">
    <property type="entry name" value="Response_reg"/>
    <property type="match status" value="1"/>
</dbReference>
<dbReference type="PROSITE" id="PS50110">
    <property type="entry name" value="RESPONSE_REGULATORY"/>
    <property type="match status" value="1"/>
</dbReference>
<evidence type="ECO:0000313" key="4">
    <source>
        <dbReference type="Proteomes" id="UP000683557"/>
    </source>
</evidence>
<dbReference type="RefSeq" id="WP_216802089.1">
    <property type="nucleotide sequence ID" value="NZ_CP076723.1"/>
</dbReference>
<name>A0ABX8JC93_9BACT</name>
<evidence type="ECO:0000259" key="2">
    <source>
        <dbReference type="PROSITE" id="PS50110"/>
    </source>
</evidence>
<feature type="modified residue" description="4-aspartylphosphate" evidence="1">
    <location>
        <position position="68"/>
    </location>
</feature>
<feature type="domain" description="Response regulatory" evidence="2">
    <location>
        <begin position="7"/>
        <end position="135"/>
    </location>
</feature>
<dbReference type="PANTHER" id="PTHR44520">
    <property type="entry name" value="RESPONSE REGULATOR RCP1-RELATED"/>
    <property type="match status" value="1"/>
</dbReference>
<dbReference type="InterPro" id="IPR001789">
    <property type="entry name" value="Sig_transdc_resp-reg_receiver"/>
</dbReference>
<dbReference type="PANTHER" id="PTHR44520:SF1">
    <property type="entry name" value="TWO-COMPONENT SYSTEM REGULATORY PROTEIN"/>
    <property type="match status" value="1"/>
</dbReference>
<evidence type="ECO:0000313" key="3">
    <source>
        <dbReference type="EMBL" id="QWV95398.1"/>
    </source>
</evidence>
<sequence length="164" mass="18143">MSYVHHTILLVDSDQDQAHFTKLALQRVGVITPVQSARDGEEAIGYLSGRGTFQDRECYPMPVLMLLDLKLPHISGVGLLSWLREQPALKRLPVVVLTTPVPPADLNRAYELGCNSFLVKPNSFNALLVMMQNLVQYWLGLNVAPELAGHPTSQEQDGSTIQPL</sequence>
<keyword evidence="4" id="KW-1185">Reference proteome</keyword>
<dbReference type="CDD" id="cd17557">
    <property type="entry name" value="REC_Rcp-like"/>
    <property type="match status" value="1"/>
</dbReference>
<dbReference type="Proteomes" id="UP000683557">
    <property type="component" value="Chromosome"/>
</dbReference>
<organism evidence="3 4">
    <name type="scientific">Geomonas oryzisoli</name>
    <dbReference type="NCBI Taxonomy" id="2847992"/>
    <lineage>
        <taxon>Bacteria</taxon>
        <taxon>Pseudomonadati</taxon>
        <taxon>Thermodesulfobacteriota</taxon>
        <taxon>Desulfuromonadia</taxon>
        <taxon>Geobacterales</taxon>
        <taxon>Geobacteraceae</taxon>
        <taxon>Geomonas</taxon>
    </lineage>
</organism>